<evidence type="ECO:0000256" key="3">
    <source>
        <dbReference type="ARBA" id="ARBA00022989"/>
    </source>
</evidence>
<evidence type="ECO:0000259" key="6">
    <source>
        <dbReference type="Pfam" id="PF04116"/>
    </source>
</evidence>
<feature type="transmembrane region" description="Helical" evidence="5">
    <location>
        <begin position="65"/>
        <end position="87"/>
    </location>
</feature>
<evidence type="ECO:0000313" key="8">
    <source>
        <dbReference type="Proteomes" id="UP000622648"/>
    </source>
</evidence>
<name>A0ABQ1SIK5_9SPHI</name>
<organism evidence="7 8">
    <name type="scientific">Pedobacter psychrotolerans</name>
    <dbReference type="NCBI Taxonomy" id="1843235"/>
    <lineage>
        <taxon>Bacteria</taxon>
        <taxon>Pseudomonadati</taxon>
        <taxon>Bacteroidota</taxon>
        <taxon>Sphingobacteriia</taxon>
        <taxon>Sphingobacteriales</taxon>
        <taxon>Sphingobacteriaceae</taxon>
        <taxon>Pedobacter</taxon>
    </lineage>
</organism>
<evidence type="ECO:0000256" key="1">
    <source>
        <dbReference type="ARBA" id="ARBA00004370"/>
    </source>
</evidence>
<dbReference type="Proteomes" id="UP000622648">
    <property type="component" value="Unassembled WGS sequence"/>
</dbReference>
<protein>
    <submittedName>
        <fullName evidence="7">Sterol desaturase</fullName>
    </submittedName>
</protein>
<accession>A0ABQ1SIK5</accession>
<keyword evidence="8" id="KW-1185">Reference proteome</keyword>
<evidence type="ECO:0000313" key="7">
    <source>
        <dbReference type="EMBL" id="GGE41861.1"/>
    </source>
</evidence>
<evidence type="ECO:0000256" key="5">
    <source>
        <dbReference type="SAM" id="Phobius"/>
    </source>
</evidence>
<dbReference type="PANTHER" id="PTHR11863">
    <property type="entry name" value="STEROL DESATURASE"/>
    <property type="match status" value="1"/>
</dbReference>
<gene>
    <name evidence="7" type="ORF">GCM10011413_04640</name>
</gene>
<evidence type="ECO:0000256" key="2">
    <source>
        <dbReference type="ARBA" id="ARBA00022692"/>
    </source>
</evidence>
<feature type="transmembrane region" description="Helical" evidence="5">
    <location>
        <begin position="24"/>
        <end position="44"/>
    </location>
</feature>
<keyword evidence="4 5" id="KW-0472">Membrane</keyword>
<keyword evidence="3 5" id="KW-1133">Transmembrane helix</keyword>
<dbReference type="InterPro" id="IPR006694">
    <property type="entry name" value="Fatty_acid_hydroxylase"/>
</dbReference>
<dbReference type="EMBL" id="BMJO01000001">
    <property type="protein sequence ID" value="GGE41861.1"/>
    <property type="molecule type" value="Genomic_DNA"/>
</dbReference>
<comment type="caution">
    <text evidence="7">The sequence shown here is derived from an EMBL/GenBank/DDBJ whole genome shotgun (WGS) entry which is preliminary data.</text>
</comment>
<dbReference type="InterPro" id="IPR050307">
    <property type="entry name" value="Sterol_Desaturase_Related"/>
</dbReference>
<feature type="domain" description="Fatty acid hydroxylase" evidence="6">
    <location>
        <begin position="110"/>
        <end position="244"/>
    </location>
</feature>
<keyword evidence="2 5" id="KW-0812">Transmembrane</keyword>
<comment type="subcellular location">
    <subcellularLocation>
        <location evidence="1">Membrane</location>
    </subcellularLocation>
</comment>
<feature type="transmembrane region" description="Helical" evidence="5">
    <location>
        <begin position="102"/>
        <end position="122"/>
    </location>
</feature>
<reference evidence="8" key="1">
    <citation type="journal article" date="2019" name="Int. J. Syst. Evol. Microbiol.">
        <title>The Global Catalogue of Microorganisms (GCM) 10K type strain sequencing project: providing services to taxonomists for standard genome sequencing and annotation.</title>
        <authorList>
            <consortium name="The Broad Institute Genomics Platform"/>
            <consortium name="The Broad Institute Genome Sequencing Center for Infectious Disease"/>
            <person name="Wu L."/>
            <person name="Ma J."/>
        </authorList>
    </citation>
    <scope>NUCLEOTIDE SEQUENCE [LARGE SCALE GENOMIC DNA]</scope>
    <source>
        <strain evidence="8">CGMCC 1.15644</strain>
    </source>
</reference>
<dbReference type="Pfam" id="PF04116">
    <property type="entry name" value="FA_hydroxylase"/>
    <property type="match status" value="1"/>
</dbReference>
<evidence type="ECO:0000256" key="4">
    <source>
        <dbReference type="ARBA" id="ARBA00023136"/>
    </source>
</evidence>
<proteinExistence type="predicted"/>
<sequence length="276" mass="32569">MEYKNDIDMEKIIEATINIFSLSAIRYFILAGIPFAMFYLLMPSKLGKFKIQQKLATKKDFAREVWHSMQSTLIFSIIAVGLAFTPLRQYTRIYDHINDFPIWYIGVAIVLSLIIHDTYFYWMHRLLHHKKLFKFTHLVHHKSTNPSPWTSYSFHILEAITEGLVLVPIVILLPMHPLTILLFTVTGFIINVYGHLGYEIMPKSFRYTWAFEVLNTSVHHNLHHSKFKGNYGLYFRIWDRVLGTEHPDYVKEYDRLQDQRFGHTSQKEEDKKAQAA</sequence>
<feature type="transmembrane region" description="Helical" evidence="5">
    <location>
        <begin position="178"/>
        <end position="196"/>
    </location>
</feature>